<dbReference type="InterPro" id="IPR049349">
    <property type="entry name" value="DUF2264_N"/>
</dbReference>
<dbReference type="InterPro" id="IPR016624">
    <property type="entry name" value="UCP014753"/>
</dbReference>
<dbReference type="PANTHER" id="PTHR35339:SF4">
    <property type="entry name" value="LINALOOL DEHYDRATASE_ISOMERASE DOMAIN-CONTAINING PROTEIN"/>
    <property type="match status" value="1"/>
</dbReference>
<keyword evidence="3" id="KW-1185">Reference proteome</keyword>
<dbReference type="AlphaFoldDB" id="A0A8J3Z2Y9"/>
<dbReference type="Pfam" id="PF10022">
    <property type="entry name" value="DUF2264"/>
    <property type="match status" value="1"/>
</dbReference>
<evidence type="ECO:0000313" key="3">
    <source>
        <dbReference type="Proteomes" id="UP000612585"/>
    </source>
</evidence>
<dbReference type="PANTHER" id="PTHR35339">
    <property type="entry name" value="LINALOOL DEHYDRATASE_ISOMERASE DOMAIN-CONTAINING PROTEIN"/>
    <property type="match status" value="1"/>
</dbReference>
<accession>A0A8J3Z2Y9</accession>
<dbReference type="Proteomes" id="UP000612585">
    <property type="component" value="Unassembled WGS sequence"/>
</dbReference>
<name>A0A8J3Z2Y9_9ACTN</name>
<feature type="domain" description="DUF2264" evidence="1">
    <location>
        <begin position="14"/>
        <end position="353"/>
    </location>
</feature>
<proteinExistence type="predicted"/>
<evidence type="ECO:0000259" key="1">
    <source>
        <dbReference type="Pfam" id="PF10022"/>
    </source>
</evidence>
<gene>
    <name evidence="2" type="ORF">Vau01_032430</name>
</gene>
<sequence length="627" mass="67553">MTPDRGLSPYTGWTRAHWEAVADRTLAAVRPYASPAHALIAPPGPVSASGKQSDGLEGFARTFLTAGFRLAQSNDGGLAGWYAEGLAAGTDPHSPERWPRMTEVNQAKVEAASIALALHESRHVLWDALDDGVRARLVDWLADVIGQPYPQCNWLWFQNVVLAFLRSVGGPTSDGELERNLATLDSWYIADGWYTDGVEGRATARKFDWYAGWAMNFYPLWYCRMTGASSATHRDRLRAYLEQAQHLYAPDGPPLHQGRSMTYRYAALAPVWAGAVFDTGPLSPGRTRRLASGVLKHFAARTPEPQPIGWYGEFDPIRQPYSGAGSPYWSGKAFAGLVLPADHPVWTDVEEPLAVEESDVAVTLPVPGWLVSATRADGVVRVVNHGADHAADETLATDVPGYSRHAYSTHTGPWYDGSLVDGHVALIDAAGNASHRRPLRPVGIRGRVAVSRHRAHWPVGEPPAVTWPPRQPEFRAGPWVTTASVLRGAVEVRLVRVDGSLDGEPFTLRIGGHAIAAAEPPPTTVDGATARVRRPDGLTAFVTGIQNLPVAGVVARDGVDAFGVHSAVPYVTTAEPVRSGHVYAAACVLYGGSDEPRLPDVTATPDGAVVVNWPDGAEDAVDLTPER</sequence>
<comment type="caution">
    <text evidence="2">The sequence shown here is derived from an EMBL/GenBank/DDBJ whole genome shotgun (WGS) entry which is preliminary data.</text>
</comment>
<dbReference type="EMBL" id="BOPG01000021">
    <property type="protein sequence ID" value="GIJ55727.1"/>
    <property type="molecule type" value="Genomic_DNA"/>
</dbReference>
<reference evidence="2" key="1">
    <citation type="submission" date="2021-01" db="EMBL/GenBank/DDBJ databases">
        <title>Whole genome shotgun sequence of Virgisporangium aurantiacum NBRC 16421.</title>
        <authorList>
            <person name="Komaki H."/>
            <person name="Tamura T."/>
        </authorList>
    </citation>
    <scope>NUCLEOTIDE SEQUENCE</scope>
    <source>
        <strain evidence="2">NBRC 16421</strain>
    </source>
</reference>
<evidence type="ECO:0000313" key="2">
    <source>
        <dbReference type="EMBL" id="GIJ55727.1"/>
    </source>
</evidence>
<protein>
    <recommendedName>
        <fullName evidence="1">DUF2264 domain-containing protein</fullName>
    </recommendedName>
</protein>
<organism evidence="2 3">
    <name type="scientific">Virgisporangium aurantiacum</name>
    <dbReference type="NCBI Taxonomy" id="175570"/>
    <lineage>
        <taxon>Bacteria</taxon>
        <taxon>Bacillati</taxon>
        <taxon>Actinomycetota</taxon>
        <taxon>Actinomycetes</taxon>
        <taxon>Micromonosporales</taxon>
        <taxon>Micromonosporaceae</taxon>
        <taxon>Virgisporangium</taxon>
    </lineage>
</organism>